<dbReference type="GeneID" id="92052367"/>
<proteinExistence type="predicted"/>
<evidence type="ECO:0000313" key="2">
    <source>
        <dbReference type="Proteomes" id="UP001433268"/>
    </source>
</evidence>
<comment type="caution">
    <text evidence="1">The sequence shown here is derived from an EMBL/GenBank/DDBJ whole genome shotgun (WGS) entry which is preliminary data.</text>
</comment>
<name>A0ABR1UVD9_9PEZI</name>
<dbReference type="Proteomes" id="UP001433268">
    <property type="component" value="Unassembled WGS sequence"/>
</dbReference>
<dbReference type="RefSeq" id="XP_066661495.1">
    <property type="nucleotide sequence ID" value="XM_066819307.1"/>
</dbReference>
<evidence type="ECO:0000313" key="1">
    <source>
        <dbReference type="EMBL" id="KAK8062896.1"/>
    </source>
</evidence>
<organism evidence="1 2">
    <name type="scientific">Apiospora hydei</name>
    <dbReference type="NCBI Taxonomy" id="1337664"/>
    <lineage>
        <taxon>Eukaryota</taxon>
        <taxon>Fungi</taxon>
        <taxon>Dikarya</taxon>
        <taxon>Ascomycota</taxon>
        <taxon>Pezizomycotina</taxon>
        <taxon>Sordariomycetes</taxon>
        <taxon>Xylariomycetidae</taxon>
        <taxon>Amphisphaeriales</taxon>
        <taxon>Apiosporaceae</taxon>
        <taxon>Apiospora</taxon>
    </lineage>
</organism>
<protein>
    <submittedName>
        <fullName evidence="1">Uncharacterized protein</fullName>
    </submittedName>
</protein>
<reference evidence="1 2" key="1">
    <citation type="submission" date="2023-01" db="EMBL/GenBank/DDBJ databases">
        <title>Analysis of 21 Apiospora genomes using comparative genomics revels a genus with tremendous synthesis potential of carbohydrate active enzymes and secondary metabolites.</title>
        <authorList>
            <person name="Sorensen T."/>
        </authorList>
    </citation>
    <scope>NUCLEOTIDE SEQUENCE [LARGE SCALE GENOMIC DNA]</scope>
    <source>
        <strain evidence="1 2">CBS 114990</strain>
    </source>
</reference>
<gene>
    <name evidence="1" type="ORF">PG997_014993</name>
</gene>
<accession>A0ABR1UVD9</accession>
<keyword evidence="2" id="KW-1185">Reference proteome</keyword>
<sequence length="208" mass="23633">MQWPYDPNDVVNYEIDTVSFSCCGWRKVPVKSYSPTLTRKLERIHVPLACPLASYPADRHDRYVMGSRPFDNFLRYVVAASFPSLRELTADLDIGLDLEHTSRRYGRGLGVARVFRDRQMTPIFFRTEDGGGVHISPSSSVDESSLSFRGPDKIRVLFMKEKEASRFGGDGVGVNPLEHRDVLDRLGIYLCHVFSVDDSVMQPRNGMR</sequence>
<dbReference type="EMBL" id="JAQQWN010000010">
    <property type="protein sequence ID" value="KAK8062896.1"/>
    <property type="molecule type" value="Genomic_DNA"/>
</dbReference>